<reference evidence="2 3" key="1">
    <citation type="journal article" date="2014" name="Genome Biol. Evol.">
        <title>The genome of the myxosporean Thelohanellus kitauei shows adaptations to nutrient acquisition within its fish host.</title>
        <authorList>
            <person name="Yang Y."/>
            <person name="Xiong J."/>
            <person name="Zhou Z."/>
            <person name="Huo F."/>
            <person name="Miao W."/>
            <person name="Ran C."/>
            <person name="Liu Y."/>
            <person name="Zhang J."/>
            <person name="Feng J."/>
            <person name="Wang M."/>
            <person name="Wang M."/>
            <person name="Wang L."/>
            <person name="Yao B."/>
        </authorList>
    </citation>
    <scope>NUCLEOTIDE SEQUENCE [LARGE SCALE GENOMIC DNA]</scope>
    <source>
        <strain evidence="2">Wuqing</strain>
    </source>
</reference>
<dbReference type="EMBL" id="JWZT01004461">
    <property type="protein sequence ID" value="KII64077.1"/>
    <property type="molecule type" value="Genomic_DNA"/>
</dbReference>
<gene>
    <name evidence="2" type="ORF">RF11_01174</name>
</gene>
<evidence type="ECO:0000256" key="1">
    <source>
        <dbReference type="SAM" id="SignalP"/>
    </source>
</evidence>
<sequence length="212" mass="23564">MKRFICVVATLFLSTTALAADELVINDSPLTLVLSDHNQARVSSCADFISLRKAGETVKELPELSDPDYHTAEDALFSCWLKAYTIEHGMSPVNANKPTLADVLQHFPASSAYIVSNEEHQDVMMHYADKTIADYTPDLKARDDRLESVASSTGYVLDNYYSFADKKGNLLNIVALVGYSIGGTASDKVFYRVDDMNNRVWKITRLDENSPL</sequence>
<feature type="signal peptide" evidence="1">
    <location>
        <begin position="1"/>
        <end position="19"/>
    </location>
</feature>
<evidence type="ECO:0000313" key="2">
    <source>
        <dbReference type="EMBL" id="KII64077.1"/>
    </source>
</evidence>
<proteinExistence type="predicted"/>
<feature type="chain" id="PRO_5002152286" evidence="1">
    <location>
        <begin position="20"/>
        <end position="212"/>
    </location>
</feature>
<comment type="caution">
    <text evidence="2">The sequence shown here is derived from an EMBL/GenBank/DDBJ whole genome shotgun (WGS) entry which is preliminary data.</text>
</comment>
<organism evidence="2 3">
    <name type="scientific">Thelohanellus kitauei</name>
    <name type="common">Myxosporean</name>
    <dbReference type="NCBI Taxonomy" id="669202"/>
    <lineage>
        <taxon>Eukaryota</taxon>
        <taxon>Metazoa</taxon>
        <taxon>Cnidaria</taxon>
        <taxon>Myxozoa</taxon>
        <taxon>Myxosporea</taxon>
        <taxon>Bivalvulida</taxon>
        <taxon>Platysporina</taxon>
        <taxon>Myxobolidae</taxon>
        <taxon>Thelohanellus</taxon>
    </lineage>
</organism>
<protein>
    <submittedName>
        <fullName evidence="2">Uncharacterized protein</fullName>
    </submittedName>
</protein>
<evidence type="ECO:0000313" key="3">
    <source>
        <dbReference type="Proteomes" id="UP000031668"/>
    </source>
</evidence>
<dbReference type="AlphaFoldDB" id="A0A0C2MQX5"/>
<dbReference type="Proteomes" id="UP000031668">
    <property type="component" value="Unassembled WGS sequence"/>
</dbReference>
<keyword evidence="3" id="KW-1185">Reference proteome</keyword>
<name>A0A0C2MQX5_THEKT</name>
<keyword evidence="1" id="KW-0732">Signal</keyword>
<accession>A0A0C2MQX5</accession>